<dbReference type="PANTHER" id="PTHR43044">
    <property type="match status" value="1"/>
</dbReference>
<comment type="subcellular location">
    <subcellularLocation>
        <location evidence="1">Cell membrane</location>
        <topology evidence="1">Multi-pass membrane protein</topology>
    </subcellularLocation>
</comment>
<keyword evidence="6 7" id="KW-0472">Membrane</keyword>
<feature type="transmembrane region" description="Helical" evidence="7">
    <location>
        <begin position="343"/>
        <end position="360"/>
    </location>
</feature>
<dbReference type="Pfam" id="PF03916">
    <property type="entry name" value="NrfD"/>
    <property type="match status" value="1"/>
</dbReference>
<feature type="transmembrane region" description="Helical" evidence="7">
    <location>
        <begin position="12"/>
        <end position="36"/>
    </location>
</feature>
<evidence type="ECO:0000256" key="5">
    <source>
        <dbReference type="ARBA" id="ARBA00022989"/>
    </source>
</evidence>
<evidence type="ECO:0000256" key="3">
    <source>
        <dbReference type="ARBA" id="ARBA00022475"/>
    </source>
</evidence>
<reference evidence="8 9" key="1">
    <citation type="journal article" date="2016" name="Nat. Commun.">
        <title>Thousands of microbial genomes shed light on interconnected biogeochemical processes in an aquifer system.</title>
        <authorList>
            <person name="Anantharaman K."/>
            <person name="Brown C.T."/>
            <person name="Hug L.A."/>
            <person name="Sharon I."/>
            <person name="Castelle C.J."/>
            <person name="Probst A.J."/>
            <person name="Thomas B.C."/>
            <person name="Singh A."/>
            <person name="Wilkins M.J."/>
            <person name="Karaoz U."/>
            <person name="Brodie E.L."/>
            <person name="Williams K.H."/>
            <person name="Hubbard S.S."/>
            <person name="Banfield J.F."/>
        </authorList>
    </citation>
    <scope>NUCLEOTIDE SEQUENCE [LARGE SCALE GENOMIC DNA]</scope>
</reference>
<evidence type="ECO:0000256" key="1">
    <source>
        <dbReference type="ARBA" id="ARBA00004651"/>
    </source>
</evidence>
<dbReference type="InterPro" id="IPR005614">
    <property type="entry name" value="NrfD-like"/>
</dbReference>
<feature type="transmembrane region" description="Helical" evidence="7">
    <location>
        <begin position="128"/>
        <end position="148"/>
    </location>
</feature>
<protein>
    <recommendedName>
        <fullName evidence="10">Molybdopterin oxidoreductase</fullName>
    </recommendedName>
</protein>
<feature type="transmembrane region" description="Helical" evidence="7">
    <location>
        <begin position="270"/>
        <end position="292"/>
    </location>
</feature>
<organism evidence="8 9">
    <name type="scientific">Candidatus Lambdaproteobacteria bacterium RIFOXYD2_FULL_56_26</name>
    <dbReference type="NCBI Taxonomy" id="1817773"/>
    <lineage>
        <taxon>Bacteria</taxon>
        <taxon>Pseudomonadati</taxon>
        <taxon>Pseudomonadota</taxon>
        <taxon>Candidatus Lambdaproteobacteria</taxon>
    </lineage>
</organism>
<feature type="transmembrane region" description="Helical" evidence="7">
    <location>
        <begin position="48"/>
        <end position="70"/>
    </location>
</feature>
<feature type="transmembrane region" description="Helical" evidence="7">
    <location>
        <begin position="227"/>
        <end position="250"/>
    </location>
</feature>
<sequence>MKVILENSTFKLSGGLRGVLVLFVAVGIVGFVVGALGSQPHLAWEALLVNTVFFGGIGFGALTFSVIWQITDANWGRPYKRFAEALAAFTPVAFGLYLVLFFGAHHFFQWMDHDKVIHSKAGWLNFPFFIERNIGLFVLVLILSWIYIKNSLRPDIGLAKKLANFSNGFADRLVSNYGTQEEEEILANKKNIRMAPLVAIGWACLSSLIAFDWVMSIDQEWYSTMFGVQYLVASLIGGMACLNLISGVVWKKFKLNGYISVTRHHDTSKFIFALCLLWTYMIFSQVLVIWYGNIPEETPYLILRMQSHEWGWMFWLLLVMLFLIPFFGLMSRTACNTPWFSRLISIDILVGLWLEKYFLVVPSIQENMADAAAAAGAEVHGLPGFQYNLFDFSITLGVLGAFVLCFLWFLSRVPALPISDKRLFSEGHH</sequence>
<evidence type="ECO:0000313" key="9">
    <source>
        <dbReference type="Proteomes" id="UP000177583"/>
    </source>
</evidence>
<feature type="transmembrane region" description="Helical" evidence="7">
    <location>
        <begin position="194"/>
        <end position="215"/>
    </location>
</feature>
<dbReference type="EMBL" id="MFNF01000065">
    <property type="protein sequence ID" value="OGG98955.1"/>
    <property type="molecule type" value="Genomic_DNA"/>
</dbReference>
<dbReference type="AlphaFoldDB" id="A0A1F6GLG6"/>
<dbReference type="PANTHER" id="PTHR43044:SF1">
    <property type="entry name" value="QUINOL:CYTOCHROME C OXIDOREDUCTASE QUINONE-BINDING SUBUNIT 2"/>
    <property type="match status" value="1"/>
</dbReference>
<keyword evidence="5 7" id="KW-1133">Transmembrane helix</keyword>
<keyword evidence="4 7" id="KW-0812">Transmembrane</keyword>
<feature type="transmembrane region" description="Helical" evidence="7">
    <location>
        <begin position="312"/>
        <end position="331"/>
    </location>
</feature>
<keyword evidence="3" id="KW-1003">Cell membrane</keyword>
<name>A0A1F6GLG6_9PROT</name>
<evidence type="ECO:0000256" key="7">
    <source>
        <dbReference type="SAM" id="Phobius"/>
    </source>
</evidence>
<evidence type="ECO:0000256" key="2">
    <source>
        <dbReference type="ARBA" id="ARBA00008929"/>
    </source>
</evidence>
<dbReference type="GO" id="GO:0005886">
    <property type="term" value="C:plasma membrane"/>
    <property type="evidence" value="ECO:0007669"/>
    <property type="project" value="UniProtKB-SubCell"/>
</dbReference>
<comment type="similarity">
    <text evidence="2">Belongs to the NrfD family.</text>
</comment>
<evidence type="ECO:0000313" key="8">
    <source>
        <dbReference type="EMBL" id="OGG98955.1"/>
    </source>
</evidence>
<proteinExistence type="inferred from homology"/>
<dbReference type="Proteomes" id="UP000177583">
    <property type="component" value="Unassembled WGS sequence"/>
</dbReference>
<gene>
    <name evidence="8" type="ORF">A2557_13035</name>
</gene>
<evidence type="ECO:0008006" key="10">
    <source>
        <dbReference type="Google" id="ProtNLM"/>
    </source>
</evidence>
<comment type="caution">
    <text evidence="8">The sequence shown here is derived from an EMBL/GenBank/DDBJ whole genome shotgun (WGS) entry which is preliminary data.</text>
</comment>
<evidence type="ECO:0000256" key="6">
    <source>
        <dbReference type="ARBA" id="ARBA00023136"/>
    </source>
</evidence>
<accession>A0A1F6GLG6</accession>
<evidence type="ECO:0000256" key="4">
    <source>
        <dbReference type="ARBA" id="ARBA00022692"/>
    </source>
</evidence>
<feature type="transmembrane region" description="Helical" evidence="7">
    <location>
        <begin position="82"/>
        <end position="108"/>
    </location>
</feature>
<feature type="transmembrane region" description="Helical" evidence="7">
    <location>
        <begin position="392"/>
        <end position="411"/>
    </location>
</feature>